<dbReference type="AlphaFoldDB" id="A0A1I2JNJ6"/>
<evidence type="ECO:0000256" key="2">
    <source>
        <dbReference type="ARBA" id="ARBA00022695"/>
    </source>
</evidence>
<dbReference type="STRING" id="1798228.SAMN05216574_11676"/>
<gene>
    <name evidence="5" type="ORF">SAMN05216574_11676</name>
</gene>
<dbReference type="Gene3D" id="3.90.550.10">
    <property type="entry name" value="Spore Coat Polysaccharide Biosynthesis Protein SpsA, Chain A"/>
    <property type="match status" value="1"/>
</dbReference>
<protein>
    <submittedName>
        <fullName evidence="5">Choline kinase</fullName>
    </submittedName>
</protein>
<dbReference type="Pfam" id="PF12804">
    <property type="entry name" value="NTP_transf_3"/>
    <property type="match status" value="1"/>
</dbReference>
<evidence type="ECO:0000313" key="6">
    <source>
        <dbReference type="Proteomes" id="UP000198589"/>
    </source>
</evidence>
<feature type="region of interest" description="Disordered" evidence="3">
    <location>
        <begin position="1"/>
        <end position="24"/>
    </location>
</feature>
<dbReference type="PANTHER" id="PTHR43584">
    <property type="entry name" value="NUCLEOTIDYL TRANSFERASE"/>
    <property type="match status" value="1"/>
</dbReference>
<dbReference type="CDD" id="cd02523">
    <property type="entry name" value="PC_cytidylyltransferase"/>
    <property type="match status" value="1"/>
</dbReference>
<evidence type="ECO:0000259" key="4">
    <source>
        <dbReference type="Pfam" id="PF12804"/>
    </source>
</evidence>
<dbReference type="Proteomes" id="UP000198589">
    <property type="component" value="Unassembled WGS sequence"/>
</dbReference>
<dbReference type="GO" id="GO:0016301">
    <property type="term" value="F:kinase activity"/>
    <property type="evidence" value="ECO:0007669"/>
    <property type="project" value="UniProtKB-KW"/>
</dbReference>
<dbReference type="RefSeq" id="WP_217640787.1">
    <property type="nucleotide sequence ID" value="NZ_FOND01000016.1"/>
</dbReference>
<dbReference type="EMBL" id="FOND01000016">
    <property type="protein sequence ID" value="SFF54281.1"/>
    <property type="molecule type" value="Genomic_DNA"/>
</dbReference>
<dbReference type="InterPro" id="IPR029044">
    <property type="entry name" value="Nucleotide-diphossugar_trans"/>
</dbReference>
<keyword evidence="1" id="KW-0808">Transferase</keyword>
<keyword evidence="2" id="KW-0548">Nucleotidyltransferase</keyword>
<keyword evidence="5" id="KW-0418">Kinase</keyword>
<proteinExistence type="predicted"/>
<sequence length="271" mass="29438">MNVRTTDRALTSSPRDLARTAAPRPLHPPVQAVILAAGMGTRLGRSLPKPLTPLRDGRTIQRRQVDALREAFGPDTDITVVVGFSSDLVMAASPDVRFAYNPDFARTNTSKSLWRGLSTCRDGGVLWMNGDVVFDPAVLEHVLSCVRSDESFVCVDTAAVADEEIKYTLDADGFIRELSKTVVGGLGEAVGINYVSGADRAALIAHLDACGDQDYFERAIETAIEEDGLRFRPLDISAFSAVEVDFERDLERANSLFWGSTVRHPLAVEAG</sequence>
<evidence type="ECO:0000313" key="5">
    <source>
        <dbReference type="EMBL" id="SFF54281.1"/>
    </source>
</evidence>
<organism evidence="5 6">
    <name type="scientific">Blastococcus tunisiensis</name>
    <dbReference type="NCBI Taxonomy" id="1798228"/>
    <lineage>
        <taxon>Bacteria</taxon>
        <taxon>Bacillati</taxon>
        <taxon>Actinomycetota</taxon>
        <taxon>Actinomycetes</taxon>
        <taxon>Geodermatophilales</taxon>
        <taxon>Geodermatophilaceae</taxon>
        <taxon>Blastococcus</taxon>
    </lineage>
</organism>
<dbReference type="InterPro" id="IPR025877">
    <property type="entry name" value="MobA-like_NTP_Trfase"/>
</dbReference>
<reference evidence="6" key="1">
    <citation type="submission" date="2016-10" db="EMBL/GenBank/DDBJ databases">
        <authorList>
            <person name="Varghese N."/>
            <person name="Submissions S."/>
        </authorList>
    </citation>
    <scope>NUCLEOTIDE SEQUENCE [LARGE SCALE GENOMIC DNA]</scope>
    <source>
        <strain evidence="6">DSM 46838</strain>
    </source>
</reference>
<evidence type="ECO:0000256" key="3">
    <source>
        <dbReference type="SAM" id="MobiDB-lite"/>
    </source>
</evidence>
<feature type="domain" description="MobA-like NTP transferase" evidence="4">
    <location>
        <begin position="32"/>
        <end position="158"/>
    </location>
</feature>
<dbReference type="PANTHER" id="PTHR43584:SF8">
    <property type="entry name" value="N-ACETYLMURAMATE ALPHA-1-PHOSPHATE URIDYLYLTRANSFERASE"/>
    <property type="match status" value="1"/>
</dbReference>
<dbReference type="SUPFAM" id="SSF53448">
    <property type="entry name" value="Nucleotide-diphospho-sugar transferases"/>
    <property type="match status" value="1"/>
</dbReference>
<dbReference type="InterPro" id="IPR050065">
    <property type="entry name" value="GlmU-like"/>
</dbReference>
<dbReference type="GO" id="GO:0016779">
    <property type="term" value="F:nucleotidyltransferase activity"/>
    <property type="evidence" value="ECO:0007669"/>
    <property type="project" value="UniProtKB-KW"/>
</dbReference>
<accession>A0A1I2JNJ6</accession>
<name>A0A1I2JNJ6_9ACTN</name>
<evidence type="ECO:0000256" key="1">
    <source>
        <dbReference type="ARBA" id="ARBA00022679"/>
    </source>
</evidence>
<keyword evidence="6" id="KW-1185">Reference proteome</keyword>